<reference evidence="7 9" key="1">
    <citation type="submission" date="2014-03" db="EMBL/GenBank/DDBJ databases">
        <title>Complete genome sequence of a deeply braunched marine Bacteroidia bacterium Draconibacterium orientale type strain FH5T.</title>
        <authorList>
            <person name="Li X."/>
            <person name="Wang X."/>
            <person name="Xie Z."/>
            <person name="Du Z."/>
            <person name="Chen G."/>
        </authorList>
    </citation>
    <scope>NUCLEOTIDE SEQUENCE [LARGE SCALE GENOMIC DNA]</scope>
    <source>
        <strain evidence="7 9">FH5</strain>
    </source>
</reference>
<feature type="transmembrane region" description="Helical" evidence="5">
    <location>
        <begin position="86"/>
        <end position="109"/>
    </location>
</feature>
<dbReference type="Gene3D" id="1.20.1530.20">
    <property type="match status" value="1"/>
</dbReference>
<dbReference type="HOGENOM" id="CLU_031031_2_1_10"/>
<dbReference type="GO" id="GO:0016020">
    <property type="term" value="C:membrane"/>
    <property type="evidence" value="ECO:0007669"/>
    <property type="project" value="UniProtKB-SubCell"/>
</dbReference>
<dbReference type="PANTHER" id="PTHR43021">
    <property type="entry name" value="NA(+)/H(+) ANTIPORTER-RELATED"/>
    <property type="match status" value="1"/>
</dbReference>
<comment type="subcellular location">
    <subcellularLocation>
        <location evidence="1">Membrane</location>
        <topology evidence="1">Multi-pass membrane protein</topology>
    </subcellularLocation>
</comment>
<gene>
    <name evidence="7" type="ORF">FH5T_14525</name>
    <name evidence="8" type="ORF">SAMN05444285_13341</name>
</gene>
<evidence type="ECO:0000256" key="2">
    <source>
        <dbReference type="ARBA" id="ARBA00022692"/>
    </source>
</evidence>
<evidence type="ECO:0000256" key="4">
    <source>
        <dbReference type="ARBA" id="ARBA00023136"/>
    </source>
</evidence>
<feature type="transmembrane region" description="Helical" evidence="5">
    <location>
        <begin position="341"/>
        <end position="360"/>
    </location>
</feature>
<keyword evidence="2 5" id="KW-0812">Transmembrane</keyword>
<dbReference type="RefSeq" id="WP_038559849.1">
    <property type="nucleotide sequence ID" value="NZ_FOHT01000033.1"/>
</dbReference>
<reference evidence="8 10" key="2">
    <citation type="submission" date="2016-10" db="EMBL/GenBank/DDBJ databases">
        <authorList>
            <person name="de Groot N.N."/>
        </authorList>
    </citation>
    <scope>NUCLEOTIDE SEQUENCE [LARGE SCALE GENOMIC DNA]</scope>
    <source>
        <strain evidence="8 10">DSM 25947</strain>
    </source>
</reference>
<dbReference type="InterPro" id="IPR038770">
    <property type="entry name" value="Na+/solute_symporter_sf"/>
</dbReference>
<proteinExistence type="predicted"/>
<dbReference type="GO" id="GO:1902600">
    <property type="term" value="P:proton transmembrane transport"/>
    <property type="evidence" value="ECO:0007669"/>
    <property type="project" value="InterPro"/>
</dbReference>
<accession>X5DIT9</accession>
<evidence type="ECO:0000313" key="8">
    <source>
        <dbReference type="EMBL" id="SET98555.1"/>
    </source>
</evidence>
<feature type="domain" description="Cation/H+ exchanger transmembrane" evidence="6">
    <location>
        <begin position="10"/>
        <end position="384"/>
    </location>
</feature>
<keyword evidence="4 5" id="KW-0472">Membrane</keyword>
<feature type="transmembrane region" description="Helical" evidence="5">
    <location>
        <begin position="372"/>
        <end position="390"/>
    </location>
</feature>
<evidence type="ECO:0000259" key="6">
    <source>
        <dbReference type="Pfam" id="PF00999"/>
    </source>
</evidence>
<dbReference type="Proteomes" id="UP000181981">
    <property type="component" value="Unassembled WGS sequence"/>
</dbReference>
<organism evidence="8 10">
    <name type="scientific">Draconibacterium orientale</name>
    <dbReference type="NCBI Taxonomy" id="1168034"/>
    <lineage>
        <taxon>Bacteria</taxon>
        <taxon>Pseudomonadati</taxon>
        <taxon>Bacteroidota</taxon>
        <taxon>Bacteroidia</taxon>
        <taxon>Marinilabiliales</taxon>
        <taxon>Prolixibacteraceae</taxon>
        <taxon>Draconibacterium</taxon>
    </lineage>
</organism>
<evidence type="ECO:0000256" key="5">
    <source>
        <dbReference type="SAM" id="Phobius"/>
    </source>
</evidence>
<feature type="transmembrane region" description="Helical" evidence="5">
    <location>
        <begin position="57"/>
        <end position="74"/>
    </location>
</feature>
<keyword evidence="9" id="KW-1185">Reference proteome</keyword>
<dbReference type="AlphaFoldDB" id="X5DIT9"/>
<feature type="transmembrane region" description="Helical" evidence="5">
    <location>
        <begin position="304"/>
        <end position="320"/>
    </location>
</feature>
<feature type="transmembrane region" description="Helical" evidence="5">
    <location>
        <begin position="121"/>
        <end position="146"/>
    </location>
</feature>
<evidence type="ECO:0000313" key="10">
    <source>
        <dbReference type="Proteomes" id="UP000181981"/>
    </source>
</evidence>
<evidence type="ECO:0000256" key="3">
    <source>
        <dbReference type="ARBA" id="ARBA00022989"/>
    </source>
</evidence>
<dbReference type="STRING" id="1168034.FH5T_14525"/>
<dbReference type="Pfam" id="PF00999">
    <property type="entry name" value="Na_H_Exchanger"/>
    <property type="match status" value="1"/>
</dbReference>
<sequence length="403" mass="43108">MNVILSIGLLIFTGYLLGELAEKIKLPKISGYILAGILLNPDLSGIMSNEFVGHTDPLLSVSLSFITFSIGGSLSAKKLRATGKTIFFLTLFESLFAFLMVFLFMFLSLRFFMPAFQSTSVALAVSLVLASLAAPTDPSATLAVIHEYKAKGEVSSTMLEIAAFDDIVGIVIYTLVTAFAAFFLGSTDIEIGNTILDLGIDVGGAILIGVVIGFVFQLITKIFSKQEEGTLIVLTFGAILMSYGISEYFGFESLLSTIALGAVVANFNPLSEKIFKLIERYTDELIFVIFFTLSGLHLQLSSITGSYVLIGIYIIARMIGKFTGIYSGSLLFSTSPKVKKYTAGGLIPQGGIVIGLALLLTKDPVFKDTGSMIMGVVIGAALIHEIIGPISSRLSLKKAGEVE</sequence>
<evidence type="ECO:0000313" key="7">
    <source>
        <dbReference type="EMBL" id="AHW60432.1"/>
    </source>
</evidence>
<feature type="transmembrane region" description="Helical" evidence="5">
    <location>
        <begin position="198"/>
        <end position="216"/>
    </location>
</feature>
<protein>
    <submittedName>
        <fullName evidence="7">Cation:proton antiporter</fullName>
    </submittedName>
    <submittedName>
        <fullName evidence="8">Transporter, CPA2 family</fullName>
    </submittedName>
</protein>
<evidence type="ECO:0000256" key="1">
    <source>
        <dbReference type="ARBA" id="ARBA00004141"/>
    </source>
</evidence>
<dbReference type="EMBL" id="FOHT01000033">
    <property type="protein sequence ID" value="SET98555.1"/>
    <property type="molecule type" value="Genomic_DNA"/>
</dbReference>
<feature type="transmembrane region" description="Helical" evidence="5">
    <location>
        <begin position="228"/>
        <end position="245"/>
    </location>
</feature>
<feature type="transmembrane region" description="Helical" evidence="5">
    <location>
        <begin position="167"/>
        <end position="186"/>
    </location>
</feature>
<dbReference type="Proteomes" id="UP000023772">
    <property type="component" value="Chromosome"/>
</dbReference>
<dbReference type="KEGG" id="dori:FH5T_14525"/>
<dbReference type="EMBL" id="CP007451">
    <property type="protein sequence ID" value="AHW60432.1"/>
    <property type="molecule type" value="Genomic_DNA"/>
</dbReference>
<name>X5DIT9_9BACT</name>
<dbReference type="OrthoDB" id="9793589at2"/>
<dbReference type="GO" id="GO:0015297">
    <property type="term" value="F:antiporter activity"/>
    <property type="evidence" value="ECO:0007669"/>
    <property type="project" value="InterPro"/>
</dbReference>
<keyword evidence="3 5" id="KW-1133">Transmembrane helix</keyword>
<dbReference type="eggNOG" id="COG0025">
    <property type="taxonomic scope" value="Bacteria"/>
</dbReference>
<dbReference type="InterPro" id="IPR006153">
    <property type="entry name" value="Cation/H_exchanger_TM"/>
</dbReference>
<dbReference type="PANTHER" id="PTHR43021:SF2">
    <property type="entry name" value="CATION_H+ EXCHANGER DOMAIN-CONTAINING PROTEIN"/>
    <property type="match status" value="1"/>
</dbReference>
<evidence type="ECO:0000313" key="9">
    <source>
        <dbReference type="Proteomes" id="UP000023772"/>
    </source>
</evidence>